<gene>
    <name evidence="6" type="ORF">PsYK624_095070</name>
</gene>
<evidence type="ECO:0000313" key="7">
    <source>
        <dbReference type="Proteomes" id="UP000703269"/>
    </source>
</evidence>
<dbReference type="AlphaFoldDB" id="A0A9P3GC22"/>
<evidence type="ECO:0000256" key="3">
    <source>
        <dbReference type="ARBA" id="ARBA00022833"/>
    </source>
</evidence>
<dbReference type="OrthoDB" id="549788at2759"/>
<evidence type="ECO:0000256" key="2">
    <source>
        <dbReference type="ARBA" id="ARBA00022771"/>
    </source>
</evidence>
<dbReference type="EMBL" id="BPQB01000031">
    <property type="protein sequence ID" value="GJE93348.1"/>
    <property type="molecule type" value="Genomic_DNA"/>
</dbReference>
<protein>
    <submittedName>
        <fullName evidence="6">Zinc finger MYND domain-containing protein</fullName>
    </submittedName>
</protein>
<evidence type="ECO:0000256" key="1">
    <source>
        <dbReference type="ARBA" id="ARBA00022723"/>
    </source>
</evidence>
<keyword evidence="2 4" id="KW-0863">Zinc-finger</keyword>
<dbReference type="PROSITE" id="PS50865">
    <property type="entry name" value="ZF_MYND_2"/>
    <property type="match status" value="1"/>
</dbReference>
<dbReference type="Pfam" id="PF01753">
    <property type="entry name" value="zf-MYND"/>
    <property type="match status" value="1"/>
</dbReference>
<feature type="domain" description="MYND-type" evidence="5">
    <location>
        <begin position="486"/>
        <end position="525"/>
    </location>
</feature>
<comment type="caution">
    <text evidence="6">The sequence shown here is derived from an EMBL/GenBank/DDBJ whole genome shotgun (WGS) entry which is preliminary data.</text>
</comment>
<evidence type="ECO:0000259" key="5">
    <source>
        <dbReference type="PROSITE" id="PS50865"/>
    </source>
</evidence>
<dbReference type="GO" id="GO:0008270">
    <property type="term" value="F:zinc ion binding"/>
    <property type="evidence" value="ECO:0007669"/>
    <property type="project" value="UniProtKB-KW"/>
</dbReference>
<keyword evidence="1" id="KW-0479">Metal-binding</keyword>
<dbReference type="Gene3D" id="6.10.140.2220">
    <property type="match status" value="1"/>
</dbReference>
<reference evidence="6 7" key="1">
    <citation type="submission" date="2021-08" db="EMBL/GenBank/DDBJ databases">
        <title>Draft Genome Sequence of Phanerochaete sordida strain YK-624.</title>
        <authorList>
            <person name="Mori T."/>
            <person name="Dohra H."/>
            <person name="Suzuki T."/>
            <person name="Kawagishi H."/>
            <person name="Hirai H."/>
        </authorList>
    </citation>
    <scope>NUCLEOTIDE SEQUENCE [LARGE SCALE GENOMIC DNA]</scope>
    <source>
        <strain evidence="6 7">YK-624</strain>
    </source>
</reference>
<keyword evidence="3" id="KW-0862">Zinc</keyword>
<dbReference type="SUPFAM" id="SSF144232">
    <property type="entry name" value="HIT/MYND zinc finger-like"/>
    <property type="match status" value="1"/>
</dbReference>
<dbReference type="InterPro" id="IPR002893">
    <property type="entry name" value="Znf_MYND"/>
</dbReference>
<evidence type="ECO:0000256" key="4">
    <source>
        <dbReference type="PROSITE-ProRule" id="PRU00134"/>
    </source>
</evidence>
<evidence type="ECO:0000313" key="6">
    <source>
        <dbReference type="EMBL" id="GJE93348.1"/>
    </source>
</evidence>
<name>A0A9P3GC22_9APHY</name>
<keyword evidence="7" id="KW-1185">Reference proteome</keyword>
<accession>A0A9P3GC22</accession>
<dbReference type="Proteomes" id="UP000703269">
    <property type="component" value="Unassembled WGS sequence"/>
</dbReference>
<sequence length="530" mass="60816">MLKRWLELFPGDASDSDASDDTSLPENMFPERFYQVSASWPQLLRETCAIEDDYDACDWFQTFEDAARDASEAVWREALEAGFLLALAECIRTEFLCGFTREQLVTMECEENFDRVYLMLSLLLACTSRIVMDDRPQEVVQSRDVLQDTIIRVFVALWDTKDSFLVGEYITPDGEIVTLLPGLLSEWEDKLGNLYATLRFLGHLAIEMFQGNRSVNILGSRIPDVCLLIWIHSPYFATRASALDDMIHCVYEADPTNDMFPEFLADALGGSTSSKHVTDAIIRDLTDEDITDVALSDVMSFLLSWNRYHVTTGIRLAEEKELSFYCLAAARRQLCRGGSTDPATFIDIMLDVLDNLGLDLRIQGRQYYAVVDLLCEYASLCIQQNDAEPPAFFAEHMDWLLKHIQHRAKDDRPKTVALRTHTQAAWQAVTDEMQRRRLVHRSTAWMQFAQLWFVLQRHLWPLPAAGDIVRAPFGVFERCAWRECLCSRHKPAHKLRSCKGCEQVVYCGKRCQKSDWEKGGHRERCLRDAL</sequence>
<proteinExistence type="predicted"/>
<organism evidence="6 7">
    <name type="scientific">Phanerochaete sordida</name>
    <dbReference type="NCBI Taxonomy" id="48140"/>
    <lineage>
        <taxon>Eukaryota</taxon>
        <taxon>Fungi</taxon>
        <taxon>Dikarya</taxon>
        <taxon>Basidiomycota</taxon>
        <taxon>Agaricomycotina</taxon>
        <taxon>Agaricomycetes</taxon>
        <taxon>Polyporales</taxon>
        <taxon>Phanerochaetaceae</taxon>
        <taxon>Phanerochaete</taxon>
    </lineage>
</organism>